<evidence type="ECO:0000313" key="2">
    <source>
        <dbReference type="Proteomes" id="UP000199182"/>
    </source>
</evidence>
<sequence length="452" mass="48657">FAWEYPDTIPPVVNEGYKVIFTPTDTDNFLPLEQIIAVTVHKANQTPLSVSGIPASIAYGDEPFNIEISGGSGTGALSYEVTSGDAVTVDADGKVTIVKAGTATVAVTKAGDDNYFKTETTLSVTVNKACQEPLLVSGIPNYLTVDQTPFTIVVGGGSGTGDISFEVSKGGAVTVDANGKVTIVKTGTASITITKAEDTNYLMMQKVINLTVREASSGNNNGSTYSEIPSHTYVQDEYIKNTNNSVSIDLTKGSTWLSSTQMNTLISLNQTKSIILIGNGYSITFPVGRMRTTGFMDLNLGVLFNSGYYFDRIKAISSDSFVLMIDFDHSGPLPGEAQVKIKVGVQYAGRTLYYHYYNPLTGNLEYLQTVTVDKEGYVIVKQSHCSAYALNTTIIDERPTIPETGGDSESNHISVLEDVVIPIETSLVITFAKLQSDLKWLANWFVCSCSKA</sequence>
<reference evidence="1 2" key="1">
    <citation type="submission" date="2016-10" db="EMBL/GenBank/DDBJ databases">
        <authorList>
            <person name="de Groot N.N."/>
        </authorList>
    </citation>
    <scope>NUCLEOTIDE SEQUENCE [LARGE SCALE GENOMIC DNA]</scope>
    <source>
        <strain evidence="1 2">CGMCC 1.5012</strain>
    </source>
</reference>
<protein>
    <recommendedName>
        <fullName evidence="3">Ig-like domain (Group 2)</fullName>
    </recommendedName>
</protein>
<dbReference type="SUPFAM" id="SSF49373">
    <property type="entry name" value="Invasin/intimin cell-adhesion fragments"/>
    <property type="match status" value="2"/>
</dbReference>
<feature type="non-terminal residue" evidence="1">
    <location>
        <position position="1"/>
    </location>
</feature>
<dbReference type="Gene3D" id="2.60.40.1080">
    <property type="match status" value="2"/>
</dbReference>
<dbReference type="InterPro" id="IPR008964">
    <property type="entry name" value="Invasin/intimin_cell_adhesion"/>
</dbReference>
<dbReference type="RefSeq" id="WP_162840440.1">
    <property type="nucleotide sequence ID" value="NZ_FNID01000044.1"/>
</dbReference>
<dbReference type="STRING" id="258515.SAMN05192585_1441"/>
<dbReference type="Proteomes" id="UP000199182">
    <property type="component" value="Unassembled WGS sequence"/>
</dbReference>
<accession>A0A1H0FUR1</accession>
<keyword evidence="2" id="KW-1185">Reference proteome</keyword>
<evidence type="ECO:0000313" key="1">
    <source>
        <dbReference type="EMBL" id="SDN98301.1"/>
    </source>
</evidence>
<proteinExistence type="predicted"/>
<organism evidence="1 2">
    <name type="scientific">Acetanaerobacterium elongatum</name>
    <dbReference type="NCBI Taxonomy" id="258515"/>
    <lineage>
        <taxon>Bacteria</taxon>
        <taxon>Bacillati</taxon>
        <taxon>Bacillota</taxon>
        <taxon>Clostridia</taxon>
        <taxon>Eubacteriales</taxon>
        <taxon>Oscillospiraceae</taxon>
        <taxon>Acetanaerobacterium</taxon>
    </lineage>
</organism>
<dbReference type="AlphaFoldDB" id="A0A1H0FUR1"/>
<name>A0A1H0FUR1_9FIRM</name>
<dbReference type="EMBL" id="FNID01000044">
    <property type="protein sequence ID" value="SDN98301.1"/>
    <property type="molecule type" value="Genomic_DNA"/>
</dbReference>
<evidence type="ECO:0008006" key="3">
    <source>
        <dbReference type="Google" id="ProtNLM"/>
    </source>
</evidence>
<gene>
    <name evidence="1" type="ORF">SAMN05192585_1441</name>
</gene>